<dbReference type="InterPro" id="IPR001155">
    <property type="entry name" value="OxRdtase_FMN_N"/>
</dbReference>
<dbReference type="STRING" id="482461.SAMN05216244_2467"/>
<protein>
    <submittedName>
        <fullName evidence="2">2,4-dienoyl-CoA reductase</fullName>
    </submittedName>
</protein>
<dbReference type="PANTHER" id="PTHR22893">
    <property type="entry name" value="NADH OXIDOREDUCTASE-RELATED"/>
    <property type="match status" value="1"/>
</dbReference>
<dbReference type="SUPFAM" id="SSF51395">
    <property type="entry name" value="FMN-linked oxidoreductases"/>
    <property type="match status" value="1"/>
</dbReference>
<keyword evidence="3" id="KW-1185">Reference proteome</keyword>
<dbReference type="GO" id="GO:0010181">
    <property type="term" value="F:FMN binding"/>
    <property type="evidence" value="ECO:0007669"/>
    <property type="project" value="InterPro"/>
</dbReference>
<evidence type="ECO:0000313" key="2">
    <source>
        <dbReference type="EMBL" id="SDM43608.1"/>
    </source>
</evidence>
<dbReference type="RefSeq" id="WP_074599412.1">
    <property type="nucleotide sequence ID" value="NZ_FNHF01000003.1"/>
</dbReference>
<dbReference type="Proteomes" id="UP000182347">
    <property type="component" value="Unassembled WGS sequence"/>
</dbReference>
<dbReference type="AlphaFoldDB" id="A0A1G9T7I6"/>
<feature type="domain" description="NADH:flavin oxidoreductase/NADH oxidase N-terminal" evidence="1">
    <location>
        <begin position="7"/>
        <end position="342"/>
    </location>
</feature>
<dbReference type="PANTHER" id="PTHR22893:SF91">
    <property type="entry name" value="NADPH DEHYDROGENASE 2-RELATED"/>
    <property type="match status" value="1"/>
</dbReference>
<gene>
    <name evidence="2" type="ORF">SAMN05216244_2467</name>
</gene>
<proteinExistence type="predicted"/>
<name>A0A1G9T7I6_9BACI</name>
<organism evidence="2 3">
    <name type="scientific">Sediminibacillus halophilus</name>
    <dbReference type="NCBI Taxonomy" id="482461"/>
    <lineage>
        <taxon>Bacteria</taxon>
        <taxon>Bacillati</taxon>
        <taxon>Bacillota</taxon>
        <taxon>Bacilli</taxon>
        <taxon>Bacillales</taxon>
        <taxon>Bacillaceae</taxon>
        <taxon>Sediminibacillus</taxon>
    </lineage>
</organism>
<dbReference type="InterPro" id="IPR013785">
    <property type="entry name" value="Aldolase_TIM"/>
</dbReference>
<evidence type="ECO:0000313" key="3">
    <source>
        <dbReference type="Proteomes" id="UP000182347"/>
    </source>
</evidence>
<accession>A0A1G9T7I6</accession>
<dbReference type="EMBL" id="FNHF01000003">
    <property type="protein sequence ID" value="SDM43608.1"/>
    <property type="molecule type" value="Genomic_DNA"/>
</dbReference>
<dbReference type="Gene3D" id="3.20.20.70">
    <property type="entry name" value="Aldolase class I"/>
    <property type="match status" value="1"/>
</dbReference>
<sequence length="364" mass="40361">MSRYPHLFSEYKMGSLELLNRSVISPMTRTSAQPNGLANERMAQYYSRFARGGFSLIITEGTYPDLAHGQAYENQPGIATEEQADAWKPVIDAVHNEGGKIFLQIQHAGALVQYNRYTNYSIAPSAVKPKGEKLKDHGGSGEYSLPKEISKKEIDAVIESFANAALRAKNAGFDGVEVHGANGYLLDQFHTDYTNLREDEFGGTPENRVRLSTLVLKAIRNKVGNNFVIGIRVSQGKVNDFFHKWKGGEDEAKIIFENLATANPDYIHTTEFQADKPAFGDHGHTLASLAKKYGNVPVIANGQLGDPDRAEEMIGKKETDFVSVGTSALANPDWPHKVKDNQTLSKFDHRVFDPIAVIRNEETY</sequence>
<reference evidence="3" key="1">
    <citation type="submission" date="2016-10" db="EMBL/GenBank/DDBJ databases">
        <authorList>
            <person name="Varghese N."/>
            <person name="Submissions S."/>
        </authorList>
    </citation>
    <scope>NUCLEOTIDE SEQUENCE [LARGE SCALE GENOMIC DNA]</scope>
    <source>
        <strain evidence="3">CGMCC 1.6199</strain>
    </source>
</reference>
<dbReference type="GO" id="GO:0016491">
    <property type="term" value="F:oxidoreductase activity"/>
    <property type="evidence" value="ECO:0007669"/>
    <property type="project" value="InterPro"/>
</dbReference>
<evidence type="ECO:0000259" key="1">
    <source>
        <dbReference type="Pfam" id="PF00724"/>
    </source>
</evidence>
<dbReference type="Pfam" id="PF00724">
    <property type="entry name" value="Oxidored_FMN"/>
    <property type="match status" value="1"/>
</dbReference>
<dbReference type="OrthoDB" id="9772736at2"/>
<dbReference type="CDD" id="cd02803">
    <property type="entry name" value="OYE_like_FMN_family"/>
    <property type="match status" value="1"/>
</dbReference>
<dbReference type="InterPro" id="IPR045247">
    <property type="entry name" value="Oye-like"/>
</dbReference>